<gene>
    <name evidence="1" type="ORF">ILEXP_LOCUS26737</name>
</gene>
<dbReference type="AlphaFoldDB" id="A0ABC8SLQ9"/>
<dbReference type="EMBL" id="CAUOFW020003125">
    <property type="protein sequence ID" value="CAK9158119.1"/>
    <property type="molecule type" value="Genomic_DNA"/>
</dbReference>
<protein>
    <submittedName>
        <fullName evidence="1">Uncharacterized protein</fullName>
    </submittedName>
</protein>
<proteinExistence type="predicted"/>
<reference evidence="1 2" key="1">
    <citation type="submission" date="2024-02" db="EMBL/GenBank/DDBJ databases">
        <authorList>
            <person name="Vignale AGUSTIN F."/>
            <person name="Sosa J E."/>
            <person name="Modenutti C."/>
        </authorList>
    </citation>
    <scope>NUCLEOTIDE SEQUENCE [LARGE SCALE GENOMIC DNA]</scope>
</reference>
<accession>A0ABC8SLQ9</accession>
<name>A0ABC8SLQ9_9AQUA</name>
<organism evidence="1 2">
    <name type="scientific">Ilex paraguariensis</name>
    <name type="common">yerba mate</name>
    <dbReference type="NCBI Taxonomy" id="185542"/>
    <lineage>
        <taxon>Eukaryota</taxon>
        <taxon>Viridiplantae</taxon>
        <taxon>Streptophyta</taxon>
        <taxon>Embryophyta</taxon>
        <taxon>Tracheophyta</taxon>
        <taxon>Spermatophyta</taxon>
        <taxon>Magnoliopsida</taxon>
        <taxon>eudicotyledons</taxon>
        <taxon>Gunneridae</taxon>
        <taxon>Pentapetalae</taxon>
        <taxon>asterids</taxon>
        <taxon>campanulids</taxon>
        <taxon>Aquifoliales</taxon>
        <taxon>Aquifoliaceae</taxon>
        <taxon>Ilex</taxon>
    </lineage>
</organism>
<evidence type="ECO:0000313" key="2">
    <source>
        <dbReference type="Proteomes" id="UP001642360"/>
    </source>
</evidence>
<dbReference type="Proteomes" id="UP001642360">
    <property type="component" value="Unassembled WGS sequence"/>
</dbReference>
<keyword evidence="2" id="KW-1185">Reference proteome</keyword>
<evidence type="ECO:0000313" key="1">
    <source>
        <dbReference type="EMBL" id="CAK9158119.1"/>
    </source>
</evidence>
<comment type="caution">
    <text evidence="1">The sequence shown here is derived from an EMBL/GenBank/DDBJ whole genome shotgun (WGS) entry which is preliminary data.</text>
</comment>
<sequence length="60" mass="6702">MPKATWRKEAPDSALDSMPSTDLIPSRHHLTSLSLYLLPFARWKKSSPKSSLLSLVSSSF</sequence>